<keyword evidence="1" id="KW-0479">Metal-binding</keyword>
<evidence type="ECO:0000256" key="3">
    <source>
        <dbReference type="ARBA" id="ARBA00023014"/>
    </source>
</evidence>
<organism evidence="6 7">
    <name type="scientific">Pseudonocardia alaniniphila</name>
    <dbReference type="NCBI Taxonomy" id="75291"/>
    <lineage>
        <taxon>Bacteria</taxon>
        <taxon>Bacillati</taxon>
        <taxon>Actinomycetota</taxon>
        <taxon>Actinomycetes</taxon>
        <taxon>Pseudonocardiales</taxon>
        <taxon>Pseudonocardiaceae</taxon>
        <taxon>Pseudonocardia</taxon>
    </lineage>
</organism>
<feature type="region of interest" description="Disordered" evidence="4">
    <location>
        <begin position="1"/>
        <end position="24"/>
    </location>
</feature>
<dbReference type="EMBL" id="JAKXMK010000077">
    <property type="protein sequence ID" value="MCH6172454.1"/>
    <property type="molecule type" value="Genomic_DNA"/>
</dbReference>
<accession>A0ABS9TV62</accession>
<comment type="caution">
    <text evidence="6">The sequence shown here is derived from an EMBL/GenBank/DDBJ whole genome shotgun (WGS) entry which is preliminary data.</text>
</comment>
<dbReference type="CDD" id="cd00508">
    <property type="entry name" value="MopB_CT_Fdh-Nap-like"/>
    <property type="match status" value="1"/>
</dbReference>
<dbReference type="Pfam" id="PF01568">
    <property type="entry name" value="Molydop_binding"/>
    <property type="match status" value="1"/>
</dbReference>
<dbReference type="RefSeq" id="WP_241043256.1">
    <property type="nucleotide sequence ID" value="NZ_JAKXMK010000077.1"/>
</dbReference>
<feature type="domain" description="Molybdopterin dinucleotide-binding" evidence="5">
    <location>
        <begin position="59"/>
        <end position="166"/>
    </location>
</feature>
<name>A0ABS9TV62_9PSEU</name>
<evidence type="ECO:0000256" key="1">
    <source>
        <dbReference type="ARBA" id="ARBA00022723"/>
    </source>
</evidence>
<sequence>LDAGEALHWPCPARPPGEEAHPGSPRLFTERFAHADGRARLVAVDHTDAAELPDAEYPLRATTGRVLVHYQSGAQTRRVDELTEIVPECYVEVHPDTATRAGLSDGEWARVASRRGTTTVRVRCVATLRPDTVFLPFHFGAEQAANLLTNPALDPISRMPEFKVCAVRLERI</sequence>
<keyword evidence="2" id="KW-0408">Iron</keyword>
<dbReference type="PANTHER" id="PTHR43105:SF10">
    <property type="entry name" value="NADH-QUINONE OXIDOREDUCTASE SUBUNIT G"/>
    <property type="match status" value="1"/>
</dbReference>
<evidence type="ECO:0000256" key="4">
    <source>
        <dbReference type="SAM" id="MobiDB-lite"/>
    </source>
</evidence>
<dbReference type="Proteomes" id="UP001299970">
    <property type="component" value="Unassembled WGS sequence"/>
</dbReference>
<gene>
    <name evidence="6" type="ORF">MMF94_42910</name>
</gene>
<dbReference type="InterPro" id="IPR009010">
    <property type="entry name" value="Asp_de-COase-like_dom_sf"/>
</dbReference>
<dbReference type="PANTHER" id="PTHR43105">
    <property type="entry name" value="RESPIRATORY NITRATE REDUCTASE"/>
    <property type="match status" value="1"/>
</dbReference>
<dbReference type="SUPFAM" id="SSF50692">
    <property type="entry name" value="ADC-like"/>
    <property type="match status" value="1"/>
</dbReference>
<evidence type="ECO:0000313" key="6">
    <source>
        <dbReference type="EMBL" id="MCH6172454.1"/>
    </source>
</evidence>
<evidence type="ECO:0000256" key="2">
    <source>
        <dbReference type="ARBA" id="ARBA00023004"/>
    </source>
</evidence>
<dbReference type="InterPro" id="IPR050123">
    <property type="entry name" value="Prok_molybdopt-oxidoreductase"/>
</dbReference>
<feature type="non-terminal residue" evidence="6">
    <location>
        <position position="1"/>
    </location>
</feature>
<dbReference type="InterPro" id="IPR006657">
    <property type="entry name" value="MoPterin_dinucl-bd_dom"/>
</dbReference>
<keyword evidence="7" id="KW-1185">Reference proteome</keyword>
<dbReference type="Gene3D" id="2.40.40.20">
    <property type="match status" value="1"/>
</dbReference>
<protein>
    <submittedName>
        <fullName evidence="6">Molybdopterin oxidoreductase family protein</fullName>
    </submittedName>
</protein>
<reference evidence="6 7" key="1">
    <citation type="submission" date="2022-03" db="EMBL/GenBank/DDBJ databases">
        <title>Pseudonocardia alaer sp. nov., a novel actinomycete isolated from reed forest soil.</title>
        <authorList>
            <person name="Wang L."/>
        </authorList>
    </citation>
    <scope>NUCLEOTIDE SEQUENCE [LARGE SCALE GENOMIC DNA]</scope>
    <source>
        <strain evidence="6 7">Y-16303</strain>
    </source>
</reference>
<evidence type="ECO:0000259" key="5">
    <source>
        <dbReference type="Pfam" id="PF01568"/>
    </source>
</evidence>
<evidence type="ECO:0000313" key="7">
    <source>
        <dbReference type="Proteomes" id="UP001299970"/>
    </source>
</evidence>
<proteinExistence type="predicted"/>
<keyword evidence="3" id="KW-0411">Iron-sulfur</keyword>